<organism evidence="4 5">
    <name type="scientific">Dokdonella immobilis</name>
    <dbReference type="NCBI Taxonomy" id="578942"/>
    <lineage>
        <taxon>Bacteria</taxon>
        <taxon>Pseudomonadati</taxon>
        <taxon>Pseudomonadota</taxon>
        <taxon>Gammaproteobacteria</taxon>
        <taxon>Lysobacterales</taxon>
        <taxon>Rhodanobacteraceae</taxon>
        <taxon>Dokdonella</taxon>
    </lineage>
</organism>
<keyword evidence="4" id="KW-0808">Transferase</keyword>
<keyword evidence="1" id="KW-1133">Transmembrane helix</keyword>
<keyword evidence="5" id="KW-1185">Reference proteome</keyword>
<keyword evidence="4" id="KW-0012">Acyltransferase</keyword>
<dbReference type="InterPro" id="IPR043968">
    <property type="entry name" value="SGNH"/>
</dbReference>
<feature type="transmembrane region" description="Helical" evidence="1">
    <location>
        <begin position="339"/>
        <end position="358"/>
    </location>
</feature>
<feature type="domain" description="SGNH" evidence="3">
    <location>
        <begin position="450"/>
        <end position="690"/>
    </location>
</feature>
<dbReference type="GO" id="GO:0016787">
    <property type="term" value="F:hydrolase activity"/>
    <property type="evidence" value="ECO:0007669"/>
    <property type="project" value="UniProtKB-KW"/>
</dbReference>
<dbReference type="EMBL" id="FOVF01000016">
    <property type="protein sequence ID" value="SFN35794.1"/>
    <property type="molecule type" value="Genomic_DNA"/>
</dbReference>
<dbReference type="Pfam" id="PF19040">
    <property type="entry name" value="SGNH"/>
    <property type="match status" value="1"/>
</dbReference>
<dbReference type="RefSeq" id="WP_092408222.1">
    <property type="nucleotide sequence ID" value="NZ_FOVF01000016.1"/>
</dbReference>
<keyword evidence="1" id="KW-0812">Transmembrane</keyword>
<feature type="transmembrane region" description="Helical" evidence="1">
    <location>
        <begin position="250"/>
        <end position="267"/>
    </location>
</feature>
<evidence type="ECO:0000256" key="1">
    <source>
        <dbReference type="SAM" id="Phobius"/>
    </source>
</evidence>
<feature type="transmembrane region" description="Helical" evidence="1">
    <location>
        <begin position="379"/>
        <end position="398"/>
    </location>
</feature>
<reference evidence="4 5" key="1">
    <citation type="submission" date="2016-10" db="EMBL/GenBank/DDBJ databases">
        <authorList>
            <person name="de Groot N.N."/>
        </authorList>
    </citation>
    <scope>NUCLEOTIDE SEQUENCE [LARGE SCALE GENOMIC DNA]</scope>
    <source>
        <strain evidence="4 5">CGMCC 1.7659</strain>
    </source>
</reference>
<keyword evidence="4" id="KW-0378">Hydrolase</keyword>
<dbReference type="PANTHER" id="PTHR23028:SF53">
    <property type="entry name" value="ACYL_TRANSF_3 DOMAIN-CONTAINING PROTEIN"/>
    <property type="match status" value="1"/>
</dbReference>
<feature type="transmembrane region" description="Helical" evidence="1">
    <location>
        <begin position="92"/>
        <end position="115"/>
    </location>
</feature>
<keyword evidence="1" id="KW-0472">Membrane</keyword>
<dbReference type="GO" id="GO:0016020">
    <property type="term" value="C:membrane"/>
    <property type="evidence" value="ECO:0007669"/>
    <property type="project" value="TreeGrafter"/>
</dbReference>
<proteinExistence type="predicted"/>
<dbReference type="Proteomes" id="UP000198575">
    <property type="component" value="Unassembled WGS sequence"/>
</dbReference>
<dbReference type="InterPro" id="IPR050879">
    <property type="entry name" value="Acyltransferase_3"/>
</dbReference>
<feature type="transmembrane region" description="Helical" evidence="1">
    <location>
        <begin position="184"/>
        <end position="205"/>
    </location>
</feature>
<protein>
    <submittedName>
        <fullName evidence="4">Peptidoglycan/LPS O-acetylase OafA/YrhL, contains acyltransferase and SGNH-hydrolase domains</fullName>
    </submittedName>
</protein>
<gene>
    <name evidence="4" type="ORF">SAMN05216289_11673</name>
</gene>
<dbReference type="PANTHER" id="PTHR23028">
    <property type="entry name" value="ACETYLTRANSFERASE"/>
    <property type="match status" value="1"/>
</dbReference>
<dbReference type="OrthoDB" id="9767863at2"/>
<name>A0A1I4YCN1_9GAMM</name>
<accession>A0A1I4YCN1</accession>
<feature type="transmembrane region" description="Helical" evidence="1">
    <location>
        <begin position="54"/>
        <end position="72"/>
    </location>
</feature>
<sequence length="699" mass="76025">MDRDSGNAGAAPPAGHSPRADYLPFVDGLRAFAVIAVIIYHLRPEWLPGGFAGVDVFFVISGFVVSASVSRWDRGGLRDLLAYFYARRMQRIAPALVACLLATMLASALVIPTAWLSSSNDMTGLFAFVGLSNFYLAANHEDYFSPSTDFNPFTHTWSLGVEEQFYLVFPLLFFAWTRGGRWRSLALALFGLALLSSLGDAWLRAHRDPGTAFYLISTRFWQLAAGVLLFLGLSRWNASDALRVRFRQTANAGAGLALVLLGISFWTSEPGAFPFPGAWMPVLGTLGLLAFTQREPSRSLLSSGLASGTLVAIGRRSYSLYLWHWPVLVLLRWTTGVDSWLLAITAVFATAMLAELSYRWVEAPLRYSPALRRWSRIRVLATGLVAIASAATFAVALVKSKPVVSLSTVMRHADEWYPEPLKSLPEKPGCLINKSRRQDGLARSRVYSRMGCAAEPGARAPALFALGDSHALAYVTLLSEYVLHTGATVTLYPNSGCSYANLRTAVESAACVEQHRAILADIARAAKPGDVLFLAALRLNRFSDQDGKPGDYDVLGSLQGKSADQVRDKAEHALLAGLRPLRDAGVRIVFEAPKPLLPAPPFRCSDRFNAVNPICAAGLSVSRSAIEAYRRPVLASLDRLASGLDASVWDPLALLCPGSTCSAARDGHPLFFDGDHISAFANRLLYPSFANFILTGRHP</sequence>
<dbReference type="Pfam" id="PF01757">
    <property type="entry name" value="Acyl_transf_3"/>
    <property type="match status" value="1"/>
</dbReference>
<dbReference type="GO" id="GO:0009103">
    <property type="term" value="P:lipopolysaccharide biosynthetic process"/>
    <property type="evidence" value="ECO:0007669"/>
    <property type="project" value="TreeGrafter"/>
</dbReference>
<dbReference type="InterPro" id="IPR002656">
    <property type="entry name" value="Acyl_transf_3_dom"/>
</dbReference>
<feature type="domain" description="Acyltransferase 3" evidence="2">
    <location>
        <begin position="24"/>
        <end position="351"/>
    </location>
</feature>
<dbReference type="AlphaFoldDB" id="A0A1I4YCN1"/>
<evidence type="ECO:0000259" key="2">
    <source>
        <dbReference type="Pfam" id="PF01757"/>
    </source>
</evidence>
<evidence type="ECO:0000313" key="4">
    <source>
        <dbReference type="EMBL" id="SFN35794.1"/>
    </source>
</evidence>
<evidence type="ECO:0000259" key="3">
    <source>
        <dbReference type="Pfam" id="PF19040"/>
    </source>
</evidence>
<dbReference type="GO" id="GO:0016747">
    <property type="term" value="F:acyltransferase activity, transferring groups other than amino-acyl groups"/>
    <property type="evidence" value="ECO:0007669"/>
    <property type="project" value="InterPro"/>
</dbReference>
<dbReference type="STRING" id="578942.SAMN05216289_11673"/>
<feature type="transmembrane region" description="Helical" evidence="1">
    <location>
        <begin position="220"/>
        <end position="238"/>
    </location>
</feature>
<feature type="transmembrane region" description="Helical" evidence="1">
    <location>
        <begin position="158"/>
        <end position="177"/>
    </location>
</feature>
<evidence type="ECO:0000313" key="5">
    <source>
        <dbReference type="Proteomes" id="UP000198575"/>
    </source>
</evidence>